<evidence type="ECO:0000256" key="1">
    <source>
        <dbReference type="ARBA" id="ARBA00022679"/>
    </source>
</evidence>
<gene>
    <name evidence="2" type="ORF">BV898_02559</name>
</gene>
<evidence type="ECO:0000313" key="3">
    <source>
        <dbReference type="Proteomes" id="UP000192578"/>
    </source>
</evidence>
<dbReference type="SUPFAM" id="SSF53756">
    <property type="entry name" value="UDP-Glycosyltransferase/glycogen phosphorylase"/>
    <property type="match status" value="1"/>
</dbReference>
<evidence type="ECO:0000313" key="2">
    <source>
        <dbReference type="EMBL" id="OQV23437.1"/>
    </source>
</evidence>
<dbReference type="AlphaFoldDB" id="A0A1W0X7D0"/>
<accession>A0A1W0X7D0</accession>
<dbReference type="PANTHER" id="PTHR48049:SF132">
    <property type="entry name" value="GLYCOSYLTRANSFERASE"/>
    <property type="match status" value="1"/>
</dbReference>
<dbReference type="GO" id="GO:0035251">
    <property type="term" value="F:UDP-glucosyltransferase activity"/>
    <property type="evidence" value="ECO:0007669"/>
    <property type="project" value="InterPro"/>
</dbReference>
<dbReference type="EMBL" id="MTYJ01000011">
    <property type="protein sequence ID" value="OQV23437.1"/>
    <property type="molecule type" value="Genomic_DNA"/>
</dbReference>
<comment type="caution">
    <text evidence="2">The sequence shown here is derived from an EMBL/GenBank/DDBJ whole genome shotgun (WGS) entry which is preliminary data.</text>
</comment>
<dbReference type="InterPro" id="IPR050481">
    <property type="entry name" value="UDP-glycosyltransf_plant"/>
</dbReference>
<keyword evidence="3" id="KW-1185">Reference proteome</keyword>
<protein>
    <submittedName>
        <fullName evidence="2">UDP-glycosyltransferase 72B2</fullName>
    </submittedName>
</protein>
<dbReference type="CDD" id="cd03784">
    <property type="entry name" value="GT1_Gtf-like"/>
    <property type="match status" value="1"/>
</dbReference>
<name>A0A1W0X7D0_HYPEX</name>
<sequence length="477" mass="51988">MPVVNSSAKLHILLACFPAFGHTIPLLELAKKLSRHNRVTFAVSAANIAKLRALGVVDDDAIELVGIEDGVEEEFDNPADLGTLDRILAGVLPATETFLSALPARHESTAERSALGQTGVTYPVDVVIVDMFLGKPVAVCHARGIPFYIFNPSNAMFLQHTFPLTVDSPTVPLEQAEIFILLPPSGQPMRTPFSHHAKSLFLPIRSNYHLAKGILINTVQCLEEDGLREIPKEPSMAGVSVFCVGPLISVNKTTKSNVEVEGRVKDWLDRQTDGSVVFLSFGTIATPKPEEIKRIGQALLVLGQPFIWSLRTQHHQFLPEELVTKTQSGSVEDDRHLITPWTPQKLVLAYSAVAVFVSHCGWNSTLEAVASGKATVAWPMFADQLHNALLTVQWGTGVLIPETGVHCPRVVPVEEIVAAIAEVGGWKDEKGTVQQQQSSMLSRYQVAAKAWAAQIAAAWKPGGTSSTEFDRFLEELH</sequence>
<dbReference type="PANTHER" id="PTHR48049">
    <property type="entry name" value="GLYCOSYLTRANSFERASE"/>
    <property type="match status" value="1"/>
</dbReference>
<reference evidence="3" key="1">
    <citation type="submission" date="2017-01" db="EMBL/GenBank/DDBJ databases">
        <title>Comparative genomics of anhydrobiosis in the tardigrade Hypsibius dujardini.</title>
        <authorList>
            <person name="Yoshida Y."/>
            <person name="Koutsovoulos G."/>
            <person name="Laetsch D."/>
            <person name="Stevens L."/>
            <person name="Kumar S."/>
            <person name="Horikawa D."/>
            <person name="Ishino K."/>
            <person name="Komine S."/>
            <person name="Tomita M."/>
            <person name="Blaxter M."/>
            <person name="Arakawa K."/>
        </authorList>
    </citation>
    <scope>NUCLEOTIDE SEQUENCE [LARGE SCALE GENOMIC DNA]</scope>
    <source>
        <strain evidence="3">Z151</strain>
    </source>
</reference>
<proteinExistence type="predicted"/>
<keyword evidence="1" id="KW-0808">Transferase</keyword>
<dbReference type="OrthoDB" id="5835829at2759"/>
<organism evidence="2 3">
    <name type="scientific">Hypsibius exemplaris</name>
    <name type="common">Freshwater tardigrade</name>
    <dbReference type="NCBI Taxonomy" id="2072580"/>
    <lineage>
        <taxon>Eukaryota</taxon>
        <taxon>Metazoa</taxon>
        <taxon>Ecdysozoa</taxon>
        <taxon>Tardigrada</taxon>
        <taxon>Eutardigrada</taxon>
        <taxon>Parachela</taxon>
        <taxon>Hypsibioidea</taxon>
        <taxon>Hypsibiidae</taxon>
        <taxon>Hypsibius</taxon>
    </lineage>
</organism>
<dbReference type="Proteomes" id="UP000192578">
    <property type="component" value="Unassembled WGS sequence"/>
</dbReference>
<dbReference type="Gene3D" id="3.40.50.2000">
    <property type="entry name" value="Glycogen Phosphorylase B"/>
    <property type="match status" value="2"/>
</dbReference>
<dbReference type="Pfam" id="PF00201">
    <property type="entry name" value="UDPGT"/>
    <property type="match status" value="1"/>
</dbReference>
<dbReference type="InterPro" id="IPR002213">
    <property type="entry name" value="UDP_glucos_trans"/>
</dbReference>